<name>A0A3S9YM15_9ACTN</name>
<keyword evidence="1 3" id="KW-0808">Transferase</keyword>
<dbReference type="AlphaFoldDB" id="A0A3S9YM15"/>
<dbReference type="Gene3D" id="3.40.50.150">
    <property type="entry name" value="Vaccinia Virus protein VP39"/>
    <property type="match status" value="1"/>
</dbReference>
<dbReference type="GO" id="GO:0008168">
    <property type="term" value="F:methyltransferase activity"/>
    <property type="evidence" value="ECO:0007669"/>
    <property type="project" value="UniProtKB-KW"/>
</dbReference>
<dbReference type="Gene3D" id="2.20.25.110">
    <property type="entry name" value="S-adenosyl-L-methionine-dependent methyltransferases"/>
    <property type="match status" value="1"/>
</dbReference>
<dbReference type="InterPro" id="IPR029063">
    <property type="entry name" value="SAM-dependent_MTases_sf"/>
</dbReference>
<evidence type="ECO:0000259" key="2">
    <source>
        <dbReference type="Pfam" id="PF13649"/>
    </source>
</evidence>
<protein>
    <submittedName>
        <fullName evidence="3">Class I SAM-dependent methyltransferase</fullName>
    </submittedName>
</protein>
<keyword evidence="3" id="KW-0489">Methyltransferase</keyword>
<dbReference type="CDD" id="cd02440">
    <property type="entry name" value="AdoMet_MTases"/>
    <property type="match status" value="1"/>
</dbReference>
<dbReference type="GO" id="GO:0032259">
    <property type="term" value="P:methylation"/>
    <property type="evidence" value="ECO:0007669"/>
    <property type="project" value="UniProtKB-KW"/>
</dbReference>
<reference evidence="3 4" key="1">
    <citation type="submission" date="2018-04" db="EMBL/GenBank/DDBJ databases">
        <title>Complete genome sequences of Streptomyces lydicus strain WYEC and characterization of antagonistic properties of biological control agents.</title>
        <authorList>
            <person name="Mariita R.M."/>
            <person name="Sello J.K."/>
        </authorList>
    </citation>
    <scope>NUCLEOTIDE SEQUENCE [LARGE SCALE GENOMIC DNA]</scope>
    <source>
        <strain evidence="3 4">WYEC 108</strain>
    </source>
</reference>
<proteinExistence type="predicted"/>
<dbReference type="Pfam" id="PF13649">
    <property type="entry name" value="Methyltransf_25"/>
    <property type="match status" value="1"/>
</dbReference>
<gene>
    <name evidence="3" type="ORF">DDE74_39045</name>
</gene>
<organism evidence="3 4">
    <name type="scientific">Streptomyces lydicus</name>
    <dbReference type="NCBI Taxonomy" id="47763"/>
    <lineage>
        <taxon>Bacteria</taxon>
        <taxon>Bacillati</taxon>
        <taxon>Actinomycetota</taxon>
        <taxon>Actinomycetes</taxon>
        <taxon>Kitasatosporales</taxon>
        <taxon>Streptomycetaceae</taxon>
        <taxon>Streptomyces</taxon>
    </lineage>
</organism>
<dbReference type="PANTHER" id="PTHR43861">
    <property type="entry name" value="TRANS-ACONITATE 2-METHYLTRANSFERASE-RELATED"/>
    <property type="match status" value="1"/>
</dbReference>
<dbReference type="SUPFAM" id="SSF53335">
    <property type="entry name" value="S-adenosyl-L-methionine-dependent methyltransferases"/>
    <property type="match status" value="1"/>
</dbReference>
<feature type="domain" description="Methyltransferase" evidence="2">
    <location>
        <begin position="51"/>
        <end position="144"/>
    </location>
</feature>
<evidence type="ECO:0000313" key="3">
    <source>
        <dbReference type="EMBL" id="AZS76062.1"/>
    </source>
</evidence>
<evidence type="ECO:0000256" key="1">
    <source>
        <dbReference type="ARBA" id="ARBA00022679"/>
    </source>
</evidence>
<dbReference type="EMBL" id="CP029042">
    <property type="protein sequence ID" value="AZS76062.1"/>
    <property type="molecule type" value="Genomic_DNA"/>
</dbReference>
<dbReference type="Proteomes" id="UP000275579">
    <property type="component" value="Chromosome"/>
</dbReference>
<sequence length="253" mass="28983">MNPRKPHVDWDSLFGGDYDYFDLPDLTPELSEKEASSMVELGGFEPGMDLLDAPCGHGRHANVLASRGYRVVGIDRDERFLAMARNEAEKTGAQVDYRHVDLREMSFAAEFDAAVSWYSSFGYFDDETDRDILRRYRRALRPGGRFLLDMHSPYRHIPSVLANHDMHVDILRRGQDMAIDIQELDAEASRYYAEKITIRDNKVERARYSVRMFTAPEISEWFRSAGFSHTRVMDETGAAFTVSSRRLVVLGTA</sequence>
<dbReference type="GO" id="GO:0017000">
    <property type="term" value="P:antibiotic biosynthetic process"/>
    <property type="evidence" value="ECO:0007669"/>
    <property type="project" value="UniProtKB-ARBA"/>
</dbReference>
<dbReference type="InterPro" id="IPR041698">
    <property type="entry name" value="Methyltransf_25"/>
</dbReference>
<accession>A0A3S9YM15</accession>
<evidence type="ECO:0000313" key="4">
    <source>
        <dbReference type="Proteomes" id="UP000275579"/>
    </source>
</evidence>